<evidence type="ECO:0000313" key="1">
    <source>
        <dbReference type="EMBL" id="KAI3685181.1"/>
    </source>
</evidence>
<dbReference type="EMBL" id="CM042058">
    <property type="protein sequence ID" value="KAI3685181.1"/>
    <property type="molecule type" value="Genomic_DNA"/>
</dbReference>
<gene>
    <name evidence="1" type="ORF">L6452_34418</name>
</gene>
<name>A0ACB8YJA5_ARCLA</name>
<comment type="caution">
    <text evidence="1">The sequence shown here is derived from an EMBL/GenBank/DDBJ whole genome shotgun (WGS) entry which is preliminary data.</text>
</comment>
<proteinExistence type="predicted"/>
<reference evidence="2" key="1">
    <citation type="journal article" date="2022" name="Mol. Ecol. Resour.">
        <title>The genomes of chicory, endive, great burdock and yacon provide insights into Asteraceae palaeo-polyploidization history and plant inulin production.</title>
        <authorList>
            <person name="Fan W."/>
            <person name="Wang S."/>
            <person name="Wang H."/>
            <person name="Wang A."/>
            <person name="Jiang F."/>
            <person name="Liu H."/>
            <person name="Zhao H."/>
            <person name="Xu D."/>
            <person name="Zhang Y."/>
        </authorList>
    </citation>
    <scope>NUCLEOTIDE SEQUENCE [LARGE SCALE GENOMIC DNA]</scope>
    <source>
        <strain evidence="2">cv. Niubang</strain>
    </source>
</reference>
<sequence length="94" mass="10588">MRKSCTNKHKECHSLSAFFWALPEEINDVTLSIGGQVYQQDIKILEFPPPEPRARAEPPSPSINTLLRLLSFFVETTLFGVNHESENGTSRTSV</sequence>
<protein>
    <submittedName>
        <fullName evidence="1">Uncharacterized protein</fullName>
    </submittedName>
</protein>
<dbReference type="Proteomes" id="UP001055879">
    <property type="component" value="Linkage Group LG12"/>
</dbReference>
<evidence type="ECO:0000313" key="2">
    <source>
        <dbReference type="Proteomes" id="UP001055879"/>
    </source>
</evidence>
<keyword evidence="2" id="KW-1185">Reference proteome</keyword>
<accession>A0ACB8YJA5</accession>
<organism evidence="1 2">
    <name type="scientific">Arctium lappa</name>
    <name type="common">Greater burdock</name>
    <name type="synonym">Lappa major</name>
    <dbReference type="NCBI Taxonomy" id="4217"/>
    <lineage>
        <taxon>Eukaryota</taxon>
        <taxon>Viridiplantae</taxon>
        <taxon>Streptophyta</taxon>
        <taxon>Embryophyta</taxon>
        <taxon>Tracheophyta</taxon>
        <taxon>Spermatophyta</taxon>
        <taxon>Magnoliopsida</taxon>
        <taxon>eudicotyledons</taxon>
        <taxon>Gunneridae</taxon>
        <taxon>Pentapetalae</taxon>
        <taxon>asterids</taxon>
        <taxon>campanulids</taxon>
        <taxon>Asterales</taxon>
        <taxon>Asteraceae</taxon>
        <taxon>Carduoideae</taxon>
        <taxon>Cardueae</taxon>
        <taxon>Arctiinae</taxon>
        <taxon>Arctium</taxon>
    </lineage>
</organism>
<reference evidence="1 2" key="2">
    <citation type="journal article" date="2022" name="Mol. Ecol. Resour.">
        <title>The genomes of chicory, endive, great burdock and yacon provide insights into Asteraceae paleo-polyploidization history and plant inulin production.</title>
        <authorList>
            <person name="Fan W."/>
            <person name="Wang S."/>
            <person name="Wang H."/>
            <person name="Wang A."/>
            <person name="Jiang F."/>
            <person name="Liu H."/>
            <person name="Zhao H."/>
            <person name="Xu D."/>
            <person name="Zhang Y."/>
        </authorList>
    </citation>
    <scope>NUCLEOTIDE SEQUENCE [LARGE SCALE GENOMIC DNA]</scope>
    <source>
        <strain evidence="2">cv. Niubang</strain>
    </source>
</reference>